<dbReference type="RefSeq" id="WP_170867033.1">
    <property type="nucleotide sequence ID" value="NZ_FMZM01000006.1"/>
</dbReference>
<dbReference type="GO" id="GO:0016747">
    <property type="term" value="F:acyltransferase activity, transferring groups other than amino-acyl groups"/>
    <property type="evidence" value="ECO:0007669"/>
    <property type="project" value="InterPro"/>
</dbReference>
<keyword evidence="2" id="KW-1185">Reference proteome</keyword>
<reference evidence="1 2" key="1">
    <citation type="submission" date="2016-10" db="EMBL/GenBank/DDBJ databases">
        <authorList>
            <person name="de Groot N.N."/>
        </authorList>
    </citation>
    <scope>NUCLEOTIDE SEQUENCE [LARGE SCALE GENOMIC DNA]</scope>
    <source>
        <strain evidence="1 2">CGMCC 4.6858</strain>
    </source>
</reference>
<proteinExistence type="predicted"/>
<dbReference type="Gene3D" id="3.40.630.30">
    <property type="match status" value="1"/>
</dbReference>
<accession>A0A1G6SAD5</accession>
<evidence type="ECO:0000313" key="2">
    <source>
        <dbReference type="Proteomes" id="UP000199034"/>
    </source>
</evidence>
<protein>
    <submittedName>
        <fullName evidence="1">Acetyltransferase (GNAT) family protein</fullName>
    </submittedName>
</protein>
<dbReference type="SUPFAM" id="SSF55729">
    <property type="entry name" value="Acyl-CoA N-acyltransferases (Nat)"/>
    <property type="match status" value="2"/>
</dbReference>
<dbReference type="STRING" id="1045774.SAMN05421872_10679"/>
<dbReference type="PROSITE" id="PS51186">
    <property type="entry name" value="GNAT"/>
    <property type="match status" value="1"/>
</dbReference>
<dbReference type="CDD" id="cd04301">
    <property type="entry name" value="NAT_SF"/>
    <property type="match status" value="1"/>
</dbReference>
<dbReference type="EMBL" id="FMZM01000006">
    <property type="protein sequence ID" value="SDD13828.1"/>
    <property type="molecule type" value="Genomic_DNA"/>
</dbReference>
<sequence length="330" mass="36003">MRLEQVDPDDDATVEAYVAVSNAVRAADAPWEHPLTPHEAAGQLRHGWDGEPEVGFLARVDGVAVATATYETSEYDNLHLAWVGVQVHPGHRRRGHGTTVFTALRDRARAQGRTSIGIAGWDSPATVGFATAQGLARKAVEVNRRQSLGELDRVALDTAYDEARPYAAGYELVRMSGRSDDAELPALAEMTAAINDAPTDDLDIEDNVFPPERVRAYEDAQLARGQVLLRVVARETATGALAGQSVVAVDGERPTLAEQHDTSVVAAHRGHRLGLLLKLEMLRWLAEEHPRVETVDTWNAESNGRMIGVNELLGYRVLGRELVFQGSVDR</sequence>
<dbReference type="Proteomes" id="UP000199034">
    <property type="component" value="Unassembled WGS sequence"/>
</dbReference>
<keyword evidence="1" id="KW-0808">Transferase</keyword>
<organism evidence="1 2">
    <name type="scientific">Nocardioides lianchengensis</name>
    <dbReference type="NCBI Taxonomy" id="1045774"/>
    <lineage>
        <taxon>Bacteria</taxon>
        <taxon>Bacillati</taxon>
        <taxon>Actinomycetota</taxon>
        <taxon>Actinomycetes</taxon>
        <taxon>Propionibacteriales</taxon>
        <taxon>Nocardioidaceae</taxon>
        <taxon>Nocardioides</taxon>
    </lineage>
</organism>
<dbReference type="InterPro" id="IPR016181">
    <property type="entry name" value="Acyl_CoA_acyltransferase"/>
</dbReference>
<name>A0A1G6SAD5_9ACTN</name>
<dbReference type="AlphaFoldDB" id="A0A1G6SAD5"/>
<dbReference type="InterPro" id="IPR000182">
    <property type="entry name" value="GNAT_dom"/>
</dbReference>
<gene>
    <name evidence="1" type="ORF">SAMN05421872_10679</name>
</gene>
<dbReference type="Pfam" id="PF00583">
    <property type="entry name" value="Acetyltransf_1"/>
    <property type="match status" value="1"/>
</dbReference>
<evidence type="ECO:0000313" key="1">
    <source>
        <dbReference type="EMBL" id="SDD13828.1"/>
    </source>
</evidence>